<organism evidence="1">
    <name type="scientific">Acinetobacter baumannii</name>
    <dbReference type="NCBI Taxonomy" id="470"/>
    <lineage>
        <taxon>Bacteria</taxon>
        <taxon>Pseudomonadati</taxon>
        <taxon>Pseudomonadota</taxon>
        <taxon>Gammaproteobacteria</taxon>
        <taxon>Moraxellales</taxon>
        <taxon>Moraxellaceae</taxon>
        <taxon>Acinetobacter</taxon>
        <taxon>Acinetobacter calcoaceticus/baumannii complex</taxon>
    </lineage>
</organism>
<dbReference type="RefSeq" id="WP_049590771.1">
    <property type="nucleotide sequence ID" value="NZ_CP021347.1"/>
</dbReference>
<dbReference type="EMBL" id="MN958100">
    <property type="protein sequence ID" value="QPD01065.1"/>
    <property type="molecule type" value="Genomic_DNA"/>
</dbReference>
<dbReference type="AlphaFoldDB" id="A0A7S8F601"/>
<evidence type="ECO:0000313" key="1">
    <source>
        <dbReference type="EMBL" id="QPD01065.1"/>
    </source>
</evidence>
<proteinExistence type="predicted"/>
<name>A0A7S8F601_ACIBA</name>
<accession>A0A7S8F601</accession>
<protein>
    <submittedName>
        <fullName evidence="1">Uncharacterized protein</fullName>
    </submittedName>
</protein>
<sequence>MHQINKGLITIVFSVTSYCYADTIKVSPIGVIDSTDLLISKNIASNFFAARDTYGMRSNAVVAAFQANPEKPFDFPILGFADLSDMANYQDRDSVTLYADNTAPSLNSWEIISNTKFTENSLISNQLDKMKIKQGMVLDTDEQEKWSSYVIKVESDRIITAGWVNSKTKKIGTPKDGTRVLINPVTKIWTSNFNSFIPKESLATSAAIQENGLINAKVELPNAINGIDTIVLPQSRYGGTAAYLARNAEGGYKQRWRVGFISLGSEINFRSSDSTVTSPQIGFLEDSSAENGLVFTGKNKKNSILWRNNNRIMAEIDSNGLISKIGYKTIKIDNDTNLSDEVGRYIINSNHNITLKLPSIEKVFKGYTIKVSKVTPLGNVTFETLELKTKINNSRKLTINNKEWNKEAFFDGENWYVY</sequence>
<reference evidence="1" key="1">
    <citation type="submission" date="2020-01" db="EMBL/GenBank/DDBJ databases">
        <authorList>
            <person name="Kenyon J.J."/>
            <person name="Shneider M.M."/>
            <person name="Balaji V."/>
            <person name="Biswas I."/>
        </authorList>
    </citation>
    <scope>NUCLEOTIDE SEQUENCE</scope>
    <source>
        <strain evidence="1">B8300</strain>
    </source>
</reference>